<comment type="subcellular location">
    <subcellularLocation>
        <location evidence="1">Cell membrane</location>
        <topology evidence="1">Multi-pass membrane protein</topology>
    </subcellularLocation>
</comment>
<dbReference type="SUPFAM" id="SSF90123">
    <property type="entry name" value="ABC transporter transmembrane region"/>
    <property type="match status" value="2"/>
</dbReference>
<feature type="transmembrane region" description="Helical" evidence="9">
    <location>
        <begin position="334"/>
        <end position="354"/>
    </location>
</feature>
<keyword evidence="6" id="KW-0067">ATP-binding</keyword>
<reference evidence="12" key="1">
    <citation type="submission" date="2023-11" db="EMBL/GenBank/DDBJ databases">
        <authorList>
            <person name="De Vega J J."/>
            <person name="De Vega J J."/>
        </authorList>
    </citation>
    <scope>NUCLEOTIDE SEQUENCE</scope>
</reference>
<evidence type="ECO:0000313" key="13">
    <source>
        <dbReference type="Proteomes" id="UP001295794"/>
    </source>
</evidence>
<feature type="domain" description="ABC transporter" evidence="10">
    <location>
        <begin position="1052"/>
        <end position="1288"/>
    </location>
</feature>
<keyword evidence="3" id="KW-1003">Cell membrane</keyword>
<feature type="transmembrane region" description="Helical" evidence="9">
    <location>
        <begin position="847"/>
        <end position="870"/>
    </location>
</feature>
<evidence type="ECO:0000313" key="12">
    <source>
        <dbReference type="EMBL" id="CAK5278216.1"/>
    </source>
</evidence>
<dbReference type="Proteomes" id="UP001295794">
    <property type="component" value="Unassembled WGS sequence"/>
</dbReference>
<evidence type="ECO:0000256" key="5">
    <source>
        <dbReference type="ARBA" id="ARBA00022741"/>
    </source>
</evidence>
<evidence type="ECO:0000259" key="10">
    <source>
        <dbReference type="PROSITE" id="PS50893"/>
    </source>
</evidence>
<feature type="transmembrane region" description="Helical" evidence="9">
    <location>
        <begin position="776"/>
        <end position="797"/>
    </location>
</feature>
<dbReference type="GO" id="GO:0015421">
    <property type="term" value="F:ABC-type oligopeptide transporter activity"/>
    <property type="evidence" value="ECO:0007669"/>
    <property type="project" value="TreeGrafter"/>
</dbReference>
<feature type="transmembrane region" description="Helical" evidence="9">
    <location>
        <begin position="961"/>
        <end position="984"/>
    </location>
</feature>
<dbReference type="CDD" id="cd18577">
    <property type="entry name" value="ABC_6TM_Pgp_ABCB1_D1_like"/>
    <property type="match status" value="1"/>
</dbReference>
<evidence type="ECO:0000256" key="8">
    <source>
        <dbReference type="ARBA" id="ARBA00023136"/>
    </source>
</evidence>
<protein>
    <recommendedName>
        <fullName evidence="14">P-loop containing nucleoside triphosphate hydrolase protein</fullName>
    </recommendedName>
</protein>
<keyword evidence="8 9" id="KW-0472">Membrane</keyword>
<keyword evidence="13" id="KW-1185">Reference proteome</keyword>
<dbReference type="GO" id="GO:0005524">
    <property type="term" value="F:ATP binding"/>
    <property type="evidence" value="ECO:0007669"/>
    <property type="project" value="UniProtKB-KW"/>
</dbReference>
<dbReference type="InterPro" id="IPR003439">
    <property type="entry name" value="ABC_transporter-like_ATP-bd"/>
</dbReference>
<dbReference type="InterPro" id="IPR017871">
    <property type="entry name" value="ABC_transporter-like_CS"/>
</dbReference>
<name>A0AAD2Q5F3_9AGAR</name>
<evidence type="ECO:0000259" key="11">
    <source>
        <dbReference type="PROSITE" id="PS50929"/>
    </source>
</evidence>
<dbReference type="InterPro" id="IPR039421">
    <property type="entry name" value="Type_1_exporter"/>
</dbReference>
<feature type="transmembrane region" description="Helical" evidence="9">
    <location>
        <begin position="734"/>
        <end position="756"/>
    </location>
</feature>
<dbReference type="GO" id="GO:0005886">
    <property type="term" value="C:plasma membrane"/>
    <property type="evidence" value="ECO:0007669"/>
    <property type="project" value="UniProtKB-SubCell"/>
</dbReference>
<evidence type="ECO:0000256" key="4">
    <source>
        <dbReference type="ARBA" id="ARBA00022692"/>
    </source>
</evidence>
<feature type="domain" description="ABC transmembrane type-1" evidence="11">
    <location>
        <begin position="71"/>
        <end position="400"/>
    </location>
</feature>
<dbReference type="PROSITE" id="PS50929">
    <property type="entry name" value="ABC_TM1F"/>
    <property type="match status" value="2"/>
</dbReference>
<dbReference type="Pfam" id="PF00005">
    <property type="entry name" value="ABC_tran"/>
    <property type="match status" value="2"/>
</dbReference>
<dbReference type="Pfam" id="PF00664">
    <property type="entry name" value="ABC_membrane"/>
    <property type="match status" value="2"/>
</dbReference>
<dbReference type="InterPro" id="IPR027417">
    <property type="entry name" value="P-loop_NTPase"/>
</dbReference>
<accession>A0AAD2Q5F3</accession>
<feature type="transmembrane region" description="Helical" evidence="9">
    <location>
        <begin position="876"/>
        <end position="899"/>
    </location>
</feature>
<keyword evidence="2" id="KW-0813">Transport</keyword>
<comment type="caution">
    <text evidence="12">The sequence shown here is derived from an EMBL/GenBank/DDBJ whole genome shotgun (WGS) entry which is preliminary data.</text>
</comment>
<evidence type="ECO:0000256" key="3">
    <source>
        <dbReference type="ARBA" id="ARBA00022475"/>
    </source>
</evidence>
<dbReference type="EMBL" id="CAVNYO010000421">
    <property type="protein sequence ID" value="CAK5278216.1"/>
    <property type="molecule type" value="Genomic_DNA"/>
</dbReference>
<feature type="domain" description="ABC transporter" evidence="10">
    <location>
        <begin position="433"/>
        <end position="686"/>
    </location>
</feature>
<dbReference type="FunFam" id="3.40.50.300:FF:000221">
    <property type="entry name" value="Multidrug ABC transporter ATP-binding protein"/>
    <property type="match status" value="1"/>
</dbReference>
<dbReference type="GO" id="GO:0016887">
    <property type="term" value="F:ATP hydrolysis activity"/>
    <property type="evidence" value="ECO:0007669"/>
    <property type="project" value="InterPro"/>
</dbReference>
<dbReference type="SMART" id="SM00382">
    <property type="entry name" value="AAA"/>
    <property type="match status" value="2"/>
</dbReference>
<feature type="domain" description="ABC transmembrane type-1" evidence="11">
    <location>
        <begin position="736"/>
        <end position="1019"/>
    </location>
</feature>
<dbReference type="InterPro" id="IPR011527">
    <property type="entry name" value="ABC1_TM_dom"/>
</dbReference>
<dbReference type="CDD" id="cd18578">
    <property type="entry name" value="ABC_6TM_Pgp_ABCB1_D2_like"/>
    <property type="match status" value="1"/>
</dbReference>
<evidence type="ECO:0000256" key="6">
    <source>
        <dbReference type="ARBA" id="ARBA00022840"/>
    </source>
</evidence>
<proteinExistence type="predicted"/>
<feature type="transmembrane region" description="Helical" evidence="9">
    <location>
        <begin position="65"/>
        <end position="89"/>
    </location>
</feature>
<dbReference type="Gene3D" id="1.20.1560.10">
    <property type="entry name" value="ABC transporter type 1, transmembrane domain"/>
    <property type="match status" value="2"/>
</dbReference>
<evidence type="ECO:0000256" key="7">
    <source>
        <dbReference type="ARBA" id="ARBA00022989"/>
    </source>
</evidence>
<evidence type="ECO:0000256" key="2">
    <source>
        <dbReference type="ARBA" id="ARBA00022448"/>
    </source>
</evidence>
<dbReference type="PROSITE" id="PS00211">
    <property type="entry name" value="ABC_TRANSPORTER_1"/>
    <property type="match status" value="2"/>
</dbReference>
<dbReference type="Gene3D" id="3.40.50.300">
    <property type="entry name" value="P-loop containing nucleotide triphosphate hydrolases"/>
    <property type="match status" value="2"/>
</dbReference>
<feature type="transmembrane region" description="Helical" evidence="9">
    <location>
        <begin position="138"/>
        <end position="162"/>
    </location>
</feature>
<keyword evidence="5" id="KW-0547">Nucleotide-binding</keyword>
<sequence>MSGGGNANEYDLPLRSSIDSEASETDLLIHYPDSPSTPTTTTTPDNEIHATRWLFFSFLSPAQRLALLLPAIALSILAGGVAPLMTVVVGRAFDAFSKFSATSGSSQSNTIADAFDTHANATTPVATPPDVLVHHMSLVALQLLALGFGSFAMSSLTSFLWITTGEHTVLAVRKRVYASIASKSMVWFDTRCSEENGQSKGADSDGPVGAGGLMAQFSKETDEVRESSLAIGRMIEYATTCSICLILALLRSVSLTLVVLSAVPALVIIQAVSQRFSAPLLAIERQQTAVAATLVDRAISPTGIHTVKAFDAAAHEQKALASVMLRIEKAVLKLVALWGLTSGLAQFVMMAMFVQGFWFGARAVRAGRLGAGDVMVVFWACLMATTNLQLCIPQLIVLSKGRFAFQSLLKLLDPSQSTAAHCFVGDVMCVADITMRDISFSYPSRPSIPVLRGATMVFPAHKTTFVVGPSGSGKSTISHLLAGLYVPNEGLISVDDVSVDLRALDIAAVGQGAACALFDMSVHDNVALGRETGLSTRSEVEDVCRQVLMHDFISDLPRGYDTVLGSHGASLSGGQKQRLAIARAMLRDPDVLVLDEATSALDPKSRVLVFDAVRQWRHGRTTIVITHDLAQIEKDDYVPPLVPHSGPSALTRATRVAELSMNVAAFGWRRTPSPYKPLSAPSTVVARTRNVHTPASKYESYLPIDTTTPTYDAPNQSLSGLLLELYPTVPNKPVLFAGLFACLVSGAMTPIFSFLLARLLFAVATGSSETMSLDTYGLLVLCAALCDGLFLGLKYFLMQITAARWISYIRNLAFGRVLKQDMRWFDRQDSASIGRVLIKDADDARDLLSSVLGQVLVVSAMFGIGMTWAAVAGWQLALAGFVVVPVFGVAMASMASMVARAQLRNKRAGEEVAKRYYEMISSIRGIRAMRLESVFRAEFEKAANRVLSVSRWGAFFEGCTTGLAFGLVYLAEAVLFYFGAILVANGTYSYLQMTQVLNLVVFTVSIGSQLMAFTQRISKSVQAARDLTDLLHLASRTEESQGFLRPELDGTLTFQDVAFSYPARSEVPVLQNVNMEIKAGECVAIVGPSGSGKSTIAALLQRLYEPSFGAVSVGKTPLRSFSIDHLRRQISVVSQQPTLFDASIAENIRYGNEDLPDEEVIRAAQAANIHDFIMGLPQGYDTALGENATLISGGQAQRLQIARALARPSKILILDECTSALDDATQAAIMDTIQAAKTGRTTVMITHKVPVMRMCDRVLVVQKGRIVEDGAFDDLIARRGVFDALLKGL</sequence>
<dbReference type="SUPFAM" id="SSF52540">
    <property type="entry name" value="P-loop containing nucleoside triphosphate hydrolases"/>
    <property type="match status" value="2"/>
</dbReference>
<dbReference type="InterPro" id="IPR036640">
    <property type="entry name" value="ABC1_TM_sf"/>
</dbReference>
<evidence type="ECO:0008006" key="14">
    <source>
        <dbReference type="Google" id="ProtNLM"/>
    </source>
</evidence>
<dbReference type="PANTHER" id="PTHR43394:SF1">
    <property type="entry name" value="ATP-BINDING CASSETTE SUB-FAMILY B MEMBER 10, MITOCHONDRIAL"/>
    <property type="match status" value="1"/>
</dbReference>
<organism evidence="12 13">
    <name type="scientific">Mycena citricolor</name>
    <dbReference type="NCBI Taxonomy" id="2018698"/>
    <lineage>
        <taxon>Eukaryota</taxon>
        <taxon>Fungi</taxon>
        <taxon>Dikarya</taxon>
        <taxon>Basidiomycota</taxon>
        <taxon>Agaricomycotina</taxon>
        <taxon>Agaricomycetes</taxon>
        <taxon>Agaricomycetidae</taxon>
        <taxon>Agaricales</taxon>
        <taxon>Marasmiineae</taxon>
        <taxon>Mycenaceae</taxon>
        <taxon>Mycena</taxon>
    </lineage>
</organism>
<dbReference type="PANTHER" id="PTHR43394">
    <property type="entry name" value="ATP-DEPENDENT PERMEASE MDL1, MITOCHONDRIAL"/>
    <property type="match status" value="1"/>
</dbReference>
<dbReference type="PROSITE" id="PS50893">
    <property type="entry name" value="ABC_TRANSPORTER_2"/>
    <property type="match status" value="2"/>
</dbReference>
<evidence type="ECO:0000256" key="9">
    <source>
        <dbReference type="SAM" id="Phobius"/>
    </source>
</evidence>
<dbReference type="InterPro" id="IPR003593">
    <property type="entry name" value="AAA+_ATPase"/>
</dbReference>
<keyword evidence="4 9" id="KW-0812">Transmembrane</keyword>
<evidence type="ECO:0000256" key="1">
    <source>
        <dbReference type="ARBA" id="ARBA00004651"/>
    </source>
</evidence>
<gene>
    <name evidence="12" type="ORF">MYCIT1_LOCUS27507</name>
</gene>
<feature type="transmembrane region" description="Helical" evidence="9">
    <location>
        <begin position="374"/>
        <end position="398"/>
    </location>
</feature>
<keyword evidence="7 9" id="KW-1133">Transmembrane helix</keyword>